<proteinExistence type="predicted"/>
<organism evidence="2 3">
    <name type="scientific">Candidatus Accumulibacter vicinus</name>
    <dbReference type="NCBI Taxonomy" id="2954382"/>
    <lineage>
        <taxon>Bacteria</taxon>
        <taxon>Pseudomonadati</taxon>
        <taxon>Pseudomonadota</taxon>
        <taxon>Betaproteobacteria</taxon>
        <taxon>Candidatus Accumulibacter</taxon>
    </lineage>
</organism>
<evidence type="ECO:0000259" key="1">
    <source>
        <dbReference type="Pfam" id="PF13569"/>
    </source>
</evidence>
<dbReference type="STRING" id="1457154.CAPSK01_000430"/>
<evidence type="ECO:0000313" key="3">
    <source>
        <dbReference type="Proteomes" id="UP000019812"/>
    </source>
</evidence>
<comment type="caution">
    <text evidence="2">The sequence shown here is derived from an EMBL/GenBank/DDBJ whole genome shotgun (WGS) entry which is preliminary data.</text>
</comment>
<dbReference type="Proteomes" id="UP000019812">
    <property type="component" value="Unassembled WGS sequence"/>
</dbReference>
<dbReference type="EMBL" id="JDSS02000006">
    <property type="protein sequence ID" value="KFB70031.1"/>
    <property type="molecule type" value="Genomic_DNA"/>
</dbReference>
<evidence type="ECO:0000313" key="2">
    <source>
        <dbReference type="EMBL" id="KFB70031.1"/>
    </source>
</evidence>
<feature type="domain" description="DUF4132" evidence="1">
    <location>
        <begin position="825"/>
        <end position="1009"/>
    </location>
</feature>
<protein>
    <recommendedName>
        <fullName evidence="1">DUF4132 domain-containing protein</fullName>
    </recommendedName>
</protein>
<name>A0A084Y5N7_9PROT</name>
<gene>
    <name evidence="2" type="ORF">CAPSK01_000430</name>
</gene>
<dbReference type="RefSeq" id="WP_273702879.1">
    <property type="nucleotide sequence ID" value="NZ_JDSS02000006.1"/>
</dbReference>
<dbReference type="InterPro" id="IPR025406">
    <property type="entry name" value="DUF4132"/>
</dbReference>
<dbReference type="Pfam" id="PF13569">
    <property type="entry name" value="DUF4132"/>
    <property type="match status" value="1"/>
</dbReference>
<dbReference type="AlphaFoldDB" id="A0A084Y5N7"/>
<accession>A0A084Y5N7</accession>
<sequence>MAKNKADPFLSCPDGSRAKSAWLTKLQAEAQALIEKADNTTYAKLLATHTLEANSALVRSRSIYLGGGHPQTAVDCECLIQWHGPGTLDRLADHLANKHVVRLVDSFHTDAAQALLLSRLNLPEVREAVADRAARWPLYTLRGLLALNPSRDQPAAQLLQRLLYAHPAWLAPLQAALAAASDEAQSRTLARLLTPTEKVTEASIDELPALLRAPPWRADAARVELPVLELTPRRAPAVVDWSRWRGGTVELRPQIRSNMGYTIHSIRFDDAPGLLHAFLASESLLGEADLLEWSDQVRQGRYGRSFFVASMAEKADAFATVTRFLHSTGRLSDDDLRALGKWNDLHCHVVVNVLSIGRTYFRVEEEFMNYLDRGLKTDPTRNDELAALRRYFETDWDRRALALFLWGVKPDHIATVLANNAVGQDDLRELPWASGGLLNHLGYLDDALALSLLRQPAAAHATANQHYEFGRIPDTCGNPAARLLKRFGAEHIDAILPVLPPVAGQAAQMIMEIVDSDELALRLSQYAYTVRSQLRTFARDWLLAHPQTSTRALIPAAFSADAGSAAHARQHLYLLSREGHGEILRAEARAYGEQALAAVETLLATPAEALLPAQLPKLPAWLVLPRLPRLLLAASGHAVPLANLPDALMPLALSKGGMSYAGLDQLQAAVTPDSLARLMLGLFEQWLENGMPPKDRWIFELQGRLGDDANARALAPRIREWRSHLDRVRSYEGLEMLARIGSDTALMLLSTYREQKRYSDLQDRAAKALARVAEERDLTLEQLADRTVPTLGLDERGRLLLDFGPRQFIASLNADLLPQVHDAAGMRQKDLPKPGAKDDAALAKDAVANWKEFKKQAKLVASTQSVRMEAAMCGQRRWPTADFLAFFARHPVLRTLCQRLVWAAFDAQGILSATFRVSEDLSLADVDDAPCELDAAGRVGLPHALELAEDLRNRWLTLLADYEVLQPFEQLARATYAMTAEEMPLNALPRYEHRRLSTGSLLGLEQRGWSRSVGDDGMIDCLSKSLGDQHVAVLSFDPGWFVGGAPSIDEEQEIGALRLASLASVPEGSGGAPPQPAWGDLPAIARSEMLRDLERLAWHTRD</sequence>
<reference evidence="2 3" key="1">
    <citation type="submission" date="2014-07" db="EMBL/GenBank/DDBJ databases">
        <title>Expanding our view of genomic diversity in Candidatus Accumulibacter clades.</title>
        <authorList>
            <person name="Skennerton C.T."/>
            <person name="Barr J.J."/>
            <person name="Slater F.R."/>
            <person name="Bond P.L."/>
            <person name="Tyson G.W."/>
        </authorList>
    </citation>
    <scope>NUCLEOTIDE SEQUENCE [LARGE SCALE GENOMIC DNA]</scope>
    <source>
        <strain evidence="3">SK-01</strain>
    </source>
</reference>